<dbReference type="CDD" id="cd01287">
    <property type="entry name" value="FabA"/>
    <property type="match status" value="1"/>
</dbReference>
<evidence type="ECO:0000256" key="10">
    <source>
        <dbReference type="RuleBase" id="RU003694"/>
    </source>
</evidence>
<dbReference type="Pfam" id="PF02801">
    <property type="entry name" value="Ketoacyl-synt_C"/>
    <property type="match status" value="1"/>
</dbReference>
<keyword evidence="10" id="KW-0808">Transferase</keyword>
<evidence type="ECO:0000256" key="7">
    <source>
        <dbReference type="ARBA" id="ARBA00023098"/>
    </source>
</evidence>
<dbReference type="Pfam" id="PF07977">
    <property type="entry name" value="FabA"/>
    <property type="match status" value="2"/>
</dbReference>
<dbReference type="GO" id="GO:0006633">
    <property type="term" value="P:fatty acid biosynthetic process"/>
    <property type="evidence" value="ECO:0007669"/>
    <property type="project" value="UniProtKB-KW"/>
</dbReference>
<evidence type="ECO:0000256" key="4">
    <source>
        <dbReference type="ARBA" id="ARBA00022516"/>
    </source>
</evidence>
<dbReference type="Proteomes" id="UP001165135">
    <property type="component" value="Unassembled WGS sequence"/>
</dbReference>
<keyword evidence="3" id="KW-0596">Phosphopantetheine</keyword>
<feature type="compositionally biased region" description="Low complexity" evidence="11">
    <location>
        <begin position="760"/>
        <end position="778"/>
    </location>
</feature>
<evidence type="ECO:0000256" key="1">
    <source>
        <dbReference type="ARBA" id="ARBA00005194"/>
    </source>
</evidence>
<dbReference type="GO" id="GO:0004312">
    <property type="term" value="F:fatty acid synthase activity"/>
    <property type="evidence" value="ECO:0007669"/>
    <property type="project" value="TreeGrafter"/>
</dbReference>
<evidence type="ECO:0000256" key="8">
    <source>
        <dbReference type="ARBA" id="ARBA00023160"/>
    </source>
</evidence>
<dbReference type="SUPFAM" id="SSF54637">
    <property type="entry name" value="Thioesterase/thiol ester dehydrase-isomerase"/>
    <property type="match status" value="4"/>
</dbReference>
<dbReference type="InterPro" id="IPR050091">
    <property type="entry name" value="PKS_NRPS_Biosynth_Enz"/>
</dbReference>
<dbReference type="Gene3D" id="3.40.47.10">
    <property type="match status" value="2"/>
</dbReference>
<keyword evidence="7" id="KW-0443">Lipid metabolism</keyword>
<dbReference type="InterPro" id="IPR013114">
    <property type="entry name" value="FabA_FabZ"/>
</dbReference>
<dbReference type="GO" id="GO:0071770">
    <property type="term" value="P:DIM/DIP cell wall layer assembly"/>
    <property type="evidence" value="ECO:0007669"/>
    <property type="project" value="TreeGrafter"/>
</dbReference>
<dbReference type="RefSeq" id="WP_285619552.1">
    <property type="nucleotide sequence ID" value="NZ_BSTJ01000002.1"/>
</dbReference>
<comment type="similarity">
    <text evidence="2">Belongs to the thioester dehydratase family. FabA subfamily.</text>
</comment>
<evidence type="ECO:0000313" key="13">
    <source>
        <dbReference type="EMBL" id="GLY73937.1"/>
    </source>
</evidence>
<evidence type="ECO:0000256" key="2">
    <source>
        <dbReference type="ARBA" id="ARBA00006714"/>
    </source>
</evidence>
<dbReference type="InterPro" id="IPR029069">
    <property type="entry name" value="HotDog_dom_sf"/>
</dbReference>
<dbReference type="SUPFAM" id="SSF53901">
    <property type="entry name" value="Thiolase-like"/>
    <property type="match status" value="2"/>
</dbReference>
<dbReference type="PANTHER" id="PTHR43775:SF37">
    <property type="entry name" value="SI:DKEY-61P9.11"/>
    <property type="match status" value="1"/>
</dbReference>
<dbReference type="InterPro" id="IPR020841">
    <property type="entry name" value="PKS_Beta-ketoAc_synthase_dom"/>
</dbReference>
<dbReference type="CDD" id="cd00833">
    <property type="entry name" value="PKS"/>
    <property type="match status" value="1"/>
</dbReference>
<keyword evidence="4" id="KW-0444">Lipid biosynthesis</keyword>
<dbReference type="Pfam" id="PF00109">
    <property type="entry name" value="ketoacyl-synt"/>
    <property type="match status" value="2"/>
</dbReference>
<sequence>MNDPVAVVGLGCVFPDAPDPAALWRNLLAGKRSITRATAADLGADPAVFLASEPTPDRTYCLNGGYVRQRDFNLDGYRLPADRIAGFDPSGLWTLDAARQALAGLGHLDESSRRRCGLVLGCLAFPTQASVAALGPVYEQGLAAALADVLDVPALRPAERTRIGRLEGSMLGADLVESVSAALGLGGPRLVLDAACASSLYAIKLGCDLLAAGRCDLALAGGVSGSHRLLIHVAFSTFQAYPRDGVSSLPLDGSSQGLLAGEGAGVIALKRLRDAERDGDEIHAVIRAIGMSNDGAGRHPLAPNPATQRTALERAYAAARIDPATVDYVECHATGTPLGDLTELNTIERVFGARVPLVGAVKSNVGHLLTAAGMAGTLKVILAMRAGVIPATAGLRTPLVSDGGAVGPERIVGAAREWPTGTGPRRASVNAFGFGGANAHLVVDAAPDGASLSGRPPVRPRPADVAVVGLAGLLGDRRELPAGRWRGLDDDELLRAHGFAGDPPPGRYLDAVVVDALRFKAPPGAADVPVAQQMMVLDVADRALRDSGVEPGTTVAVVVAMAGDPTLHRFVARLEAGRRLPHVLARAGLAAEPDELATLITAARDALHEELGVNRYLSYIGNIMATRVAGLWDLRGPAFTVTAAGSGGLREARAAAEGMLARGEVDAAVVAAVDLAGAPEVVLATGPAGEPVDCAAALVVVPAGGPADPRGRRYELPDGLDDCRALAAYAVAHQREVAVMPRVATRIATGGPRLRESLAAAGLPRPRRAPGVSGARPAPAAPPPQAATGPGHEDFLRARQAGRIAPAGGRGRREGGPRAAGVVWDRQDLLEFARGDAAAVFGPEFAEIDQHRRRVRLPMPPYLLVDRVTRLDATPNVLGPSALTTEYDVPRAAWYAVDGQVPWSVTIESGQCDLLLISYLGVDFGNRGERVYRLLDCTLTFLGRLPHEGDTLRYDIHIDSFARTADTLLFFFHYDCFAGERKIMEMRGGCAGFFTDEELAQGKGVLGGRSRVDLGRARFEPPLRTDRVTLDAADLDRLSDGALAAVFGPEYDQGGRNPALRLAPSRIRMLDRIVRLDPAGGPRGLGEIVGEKDLRPDDWYFPCHFLGDPVLAGSLMAEGCVQLLQTHLLALGLQTLVEDATFEPVVGVPQRVRCRGQVTPADRLLTYRARLVEVELEPNPYAKADVDVVLDGRVIVAFEGLAVRLAGTPVRASRALFGPRELAEFATGSMTACFGPEYDCYAERRVPRIPNGDLHLMSRVVSIDGTRHDFRIGTELLAEYDVPARPWFDPDGGRDSLPYSMLMEIALQPCGFLSGWLGSTLATPDEDLYFRNLDGDARLLADPALAGRTVWTRARLCASTALEGVIIQKFDFVLGCADVPIYRGSTAFGYFRRDALANQIGLDGGRRKPAWSTGTAAPFDPAGSRLPMPDGQLDLLDEVTVALDGGTRRRGCAWGRTKVDPSSWFFDAHFFQDPVMPGSLGVEALLQALKAYTAAAGLGARFARPRFAQAVEHRTVWKYRGQIVRTDREMLVEVHVTEVRDEDDRVVVIGDGDLWKDGLRIYHVAGLAVAVVEAGA</sequence>
<evidence type="ECO:0000256" key="9">
    <source>
        <dbReference type="ARBA" id="ARBA00023239"/>
    </source>
</evidence>
<evidence type="ECO:0000313" key="14">
    <source>
        <dbReference type="Proteomes" id="UP001165135"/>
    </source>
</evidence>
<dbReference type="Gene3D" id="3.10.129.10">
    <property type="entry name" value="Hotdog Thioesterase"/>
    <property type="match status" value="4"/>
</dbReference>
<proteinExistence type="inferred from homology"/>
<evidence type="ECO:0000256" key="11">
    <source>
        <dbReference type="SAM" id="MobiDB-lite"/>
    </source>
</evidence>
<gene>
    <name evidence="13" type="ORF">Airi01_022040</name>
</gene>
<keyword evidence="5" id="KW-0597">Phosphoprotein</keyword>
<dbReference type="EMBL" id="BSTJ01000002">
    <property type="protein sequence ID" value="GLY73937.1"/>
    <property type="molecule type" value="Genomic_DNA"/>
</dbReference>
<accession>A0A9W6RH28</accession>
<evidence type="ECO:0000259" key="12">
    <source>
        <dbReference type="PROSITE" id="PS52004"/>
    </source>
</evidence>
<feature type="domain" description="Ketosynthase family 3 (KS3)" evidence="12">
    <location>
        <begin position="2"/>
        <end position="445"/>
    </location>
</feature>
<evidence type="ECO:0000256" key="5">
    <source>
        <dbReference type="ARBA" id="ARBA00022553"/>
    </source>
</evidence>
<protein>
    <recommendedName>
        <fullName evidence="12">Ketosynthase family 3 (KS3) domain-containing protein</fullName>
    </recommendedName>
</protein>
<comment type="similarity">
    <text evidence="10">Belongs to the thiolase-like superfamily. Beta-ketoacyl-ACP synthases family.</text>
</comment>
<dbReference type="SMART" id="SM00825">
    <property type="entry name" value="PKS_KS"/>
    <property type="match status" value="1"/>
</dbReference>
<dbReference type="GO" id="GO:0019171">
    <property type="term" value="F:(3R)-hydroxyacyl-[acyl-carrier-protein] dehydratase activity"/>
    <property type="evidence" value="ECO:0007669"/>
    <property type="project" value="InterPro"/>
</dbReference>
<dbReference type="InterPro" id="IPR014031">
    <property type="entry name" value="Ketoacyl_synth_C"/>
</dbReference>
<dbReference type="GO" id="GO:0005886">
    <property type="term" value="C:plasma membrane"/>
    <property type="evidence" value="ECO:0007669"/>
    <property type="project" value="TreeGrafter"/>
</dbReference>
<organism evidence="13 14">
    <name type="scientific">Actinoallomurus iriomotensis</name>
    <dbReference type="NCBI Taxonomy" id="478107"/>
    <lineage>
        <taxon>Bacteria</taxon>
        <taxon>Bacillati</taxon>
        <taxon>Actinomycetota</taxon>
        <taxon>Actinomycetes</taxon>
        <taxon>Streptosporangiales</taxon>
        <taxon>Thermomonosporaceae</taxon>
        <taxon>Actinoallomurus</taxon>
    </lineage>
</organism>
<dbReference type="PANTHER" id="PTHR43775">
    <property type="entry name" value="FATTY ACID SYNTHASE"/>
    <property type="match status" value="1"/>
</dbReference>
<dbReference type="GO" id="GO:0005737">
    <property type="term" value="C:cytoplasm"/>
    <property type="evidence" value="ECO:0007669"/>
    <property type="project" value="InterPro"/>
</dbReference>
<keyword evidence="9" id="KW-0456">Lyase</keyword>
<name>A0A9W6RH28_9ACTN</name>
<comment type="caution">
    <text evidence="13">The sequence shown here is derived from an EMBL/GenBank/DDBJ whole genome shotgun (WGS) entry which is preliminary data.</text>
</comment>
<feature type="region of interest" description="Disordered" evidence="11">
    <location>
        <begin position="760"/>
        <end position="792"/>
    </location>
</feature>
<keyword evidence="8" id="KW-0275">Fatty acid biosynthesis</keyword>
<dbReference type="InterPro" id="IPR016039">
    <property type="entry name" value="Thiolase-like"/>
</dbReference>
<reference evidence="13" key="1">
    <citation type="submission" date="2023-03" db="EMBL/GenBank/DDBJ databases">
        <title>Actinoallomurus iriomotensis NBRC 103681.</title>
        <authorList>
            <person name="Ichikawa N."/>
            <person name="Sato H."/>
            <person name="Tonouchi N."/>
        </authorList>
    </citation>
    <scope>NUCLEOTIDE SEQUENCE</scope>
    <source>
        <strain evidence="13">NBRC 103681</strain>
    </source>
</reference>
<evidence type="ECO:0000256" key="3">
    <source>
        <dbReference type="ARBA" id="ARBA00022450"/>
    </source>
</evidence>
<dbReference type="PROSITE" id="PS52004">
    <property type="entry name" value="KS3_2"/>
    <property type="match status" value="1"/>
</dbReference>
<keyword evidence="6" id="KW-0276">Fatty acid metabolism</keyword>
<evidence type="ECO:0000256" key="6">
    <source>
        <dbReference type="ARBA" id="ARBA00022832"/>
    </source>
</evidence>
<dbReference type="InterPro" id="IPR014030">
    <property type="entry name" value="Ketoacyl_synth_N"/>
</dbReference>
<dbReference type="InterPro" id="IPR010083">
    <property type="entry name" value="FabA"/>
</dbReference>
<comment type="pathway">
    <text evidence="1">Lipid metabolism; fatty acid biosynthesis.</text>
</comment>